<dbReference type="Proteomes" id="UP000829398">
    <property type="component" value="Chromosome 2"/>
</dbReference>
<proteinExistence type="predicted"/>
<sequence>MEPLLGFEDEVMNVGEDKEMSSSSSSSNGYKLVPWLSWDEWDFVRESLFSSSSDKVASALRRISTWRSRGCLPVVIDVTASIIEIQQKDPYYRSRDNEYQAANVLDSDQLLAMLYCMAIMRLVNCVVEKTRRKTEASIAEAANAIGIPRKLIDVRHEGSHRDLPALQVVRDCSDKALDWLQAYYWEPQKNQIPLQRDGAADIRREIKSKLQELAFCLKMKQNPQLGPSLMKGKRPHRGLQRGYFFAKQVICQLHRLNISIGGKHYEGLCGRNKFISVMTGKLPSSKSGGSNKKWTKCLKNLVKLYSTLSSEIVSVLLEFLLNAFDDSSNLEFPNDSHVVKNVQTSLDDWKPVITKFSNKEPELLLSLLKAVLHMIENEEAKKYETGGQSLTSTEYGMGTYRMEHLSYLFAWLVGLLEGLKSLRRTNSSAERNISNSFMVELLRKCLLLSATGNKLLVDSSLHLAQLVGNLSITEKLRKLSLICLSHLDGSEENSSLSRCEDMQEDIPKAAKKLEFVKRYKMKRKVVMTADGDVGNRNRWVLAKSWNSCPIGMLPHDLGSSGRLPILDCDDRKQSGPQPVEKNEIMELNQYGGKREASCDIQLLDNSSIKKMKETVEVCQLNTDGISLFDDSIGHLMIGGVWKKVSEQELETIKSRVRILI</sequence>
<evidence type="ECO:0000313" key="2">
    <source>
        <dbReference type="Proteomes" id="UP000829398"/>
    </source>
</evidence>
<accession>A0ACB8MXC3</accession>
<reference evidence="2" key="1">
    <citation type="journal article" date="2023" name="Hortic. Res.">
        <title>A chromosome-level phased genome enabling allele-level studies in sweet orange: a case study on citrus Huanglongbing tolerance.</title>
        <authorList>
            <person name="Wu B."/>
            <person name="Yu Q."/>
            <person name="Deng Z."/>
            <person name="Duan Y."/>
            <person name="Luo F."/>
            <person name="Gmitter F. Jr."/>
        </authorList>
    </citation>
    <scope>NUCLEOTIDE SEQUENCE [LARGE SCALE GENOMIC DNA]</scope>
    <source>
        <strain evidence="2">cv. Valencia</strain>
    </source>
</reference>
<protein>
    <submittedName>
        <fullName evidence="1">Las1-like family protein</fullName>
    </submittedName>
</protein>
<keyword evidence="2" id="KW-1185">Reference proteome</keyword>
<dbReference type="EMBL" id="CM039171">
    <property type="protein sequence ID" value="KAH9790272.1"/>
    <property type="molecule type" value="Genomic_DNA"/>
</dbReference>
<comment type="caution">
    <text evidence="1">The sequence shown here is derived from an EMBL/GenBank/DDBJ whole genome shotgun (WGS) entry which is preliminary data.</text>
</comment>
<gene>
    <name evidence="1" type="ORF">KPL71_003348</name>
</gene>
<organism evidence="1 2">
    <name type="scientific">Citrus sinensis</name>
    <name type="common">Sweet orange</name>
    <name type="synonym">Citrus aurantium var. sinensis</name>
    <dbReference type="NCBI Taxonomy" id="2711"/>
    <lineage>
        <taxon>Eukaryota</taxon>
        <taxon>Viridiplantae</taxon>
        <taxon>Streptophyta</taxon>
        <taxon>Embryophyta</taxon>
        <taxon>Tracheophyta</taxon>
        <taxon>Spermatophyta</taxon>
        <taxon>Magnoliopsida</taxon>
        <taxon>eudicotyledons</taxon>
        <taxon>Gunneridae</taxon>
        <taxon>Pentapetalae</taxon>
        <taxon>rosids</taxon>
        <taxon>malvids</taxon>
        <taxon>Sapindales</taxon>
        <taxon>Rutaceae</taxon>
        <taxon>Aurantioideae</taxon>
        <taxon>Citrus</taxon>
    </lineage>
</organism>
<name>A0ACB8MXC3_CITSI</name>
<evidence type="ECO:0000313" key="1">
    <source>
        <dbReference type="EMBL" id="KAH9790272.1"/>
    </source>
</evidence>